<reference evidence="2 4" key="1">
    <citation type="submission" date="2020-05" db="EMBL/GenBank/DDBJ databases">
        <title>Characterization of novel class B3 metallo-beta-lactamase from novel Pseudomonas species.</title>
        <authorList>
            <person name="Yamada K."/>
            <person name="Aoki K."/>
            <person name="Ishii Y."/>
        </authorList>
    </citation>
    <scope>NUCLEOTIDE SEQUENCE [LARGE SCALE GENOMIC DNA]</scope>
    <source>
        <strain evidence="2 4">TUM18999</strain>
        <strain evidence="3 5">TUM20286</strain>
    </source>
</reference>
<evidence type="ECO:0000313" key="5">
    <source>
        <dbReference type="Proteomes" id="UP001054892"/>
    </source>
</evidence>
<dbReference type="EMBL" id="BQKM01000001">
    <property type="protein sequence ID" value="GJN51214.1"/>
    <property type="molecule type" value="Genomic_DNA"/>
</dbReference>
<dbReference type="EMBL" id="AP023189">
    <property type="protein sequence ID" value="BCG26055.1"/>
    <property type="molecule type" value="Genomic_DNA"/>
</dbReference>
<keyword evidence="1" id="KW-0812">Transmembrane</keyword>
<feature type="transmembrane region" description="Helical" evidence="1">
    <location>
        <begin position="55"/>
        <end position="76"/>
    </location>
</feature>
<keyword evidence="1" id="KW-1133">Transmembrane helix</keyword>
<evidence type="ECO:0008006" key="6">
    <source>
        <dbReference type="Google" id="ProtNLM"/>
    </source>
</evidence>
<feature type="transmembrane region" description="Helical" evidence="1">
    <location>
        <begin position="82"/>
        <end position="102"/>
    </location>
</feature>
<keyword evidence="5" id="KW-1185">Reference proteome</keyword>
<evidence type="ECO:0000313" key="2">
    <source>
        <dbReference type="EMBL" id="BCG26055.1"/>
    </source>
</evidence>
<keyword evidence="1" id="KW-0472">Membrane</keyword>
<evidence type="ECO:0000256" key="1">
    <source>
        <dbReference type="SAM" id="Phobius"/>
    </source>
</evidence>
<proteinExistence type="predicted"/>
<dbReference type="Proteomes" id="UP001054892">
    <property type="component" value="Unassembled WGS sequence"/>
</dbReference>
<dbReference type="Pfam" id="PF16931">
    <property type="entry name" value="Phage_holin_8"/>
    <property type="match status" value="1"/>
</dbReference>
<evidence type="ECO:0000313" key="3">
    <source>
        <dbReference type="EMBL" id="GJN51214.1"/>
    </source>
</evidence>
<evidence type="ECO:0000313" key="4">
    <source>
        <dbReference type="Proteomes" id="UP000509383"/>
    </source>
</evidence>
<name>A0A6J4E9F0_9PSED</name>
<dbReference type="KEGG" id="ptw:TUM18999_42460"/>
<dbReference type="Proteomes" id="UP000509383">
    <property type="component" value="Chromosome"/>
</dbReference>
<accession>A0A6J4E9F0</accession>
<gene>
    <name evidence="2" type="ORF">TUM18999_42460</name>
    <name evidence="3" type="ORF">TUM20286_09660</name>
</gene>
<feature type="transmembrane region" description="Helical" evidence="1">
    <location>
        <begin position="30"/>
        <end position="48"/>
    </location>
</feature>
<sequence length="124" mass="12582">MTEPSIAVAMAGGVAGAGVAMIVPGVDGNALIGGFGGAIFFVVFARDYQPLTRVGYLLVSWVGGYYTAVEAVSRGISQTSGAVAFVAATLCVTAGVGLLEWMRGGQLPSWLRTILRRGAGGKDG</sequence>
<organism evidence="2 4">
    <name type="scientific">Pseudomonas tohonis</name>
    <dbReference type="NCBI Taxonomy" id="2725477"/>
    <lineage>
        <taxon>Bacteria</taxon>
        <taxon>Pseudomonadati</taxon>
        <taxon>Pseudomonadota</taxon>
        <taxon>Gammaproteobacteria</taxon>
        <taxon>Pseudomonadales</taxon>
        <taxon>Pseudomonadaceae</taxon>
        <taxon>Pseudomonas</taxon>
    </lineage>
</organism>
<protein>
    <recommendedName>
        <fullName evidence="6">Phage holin</fullName>
    </recommendedName>
</protein>
<dbReference type="InterPro" id="IPR032637">
    <property type="entry name" value="Phage_holin-like"/>
</dbReference>
<dbReference type="AlphaFoldDB" id="A0A6J4E9F0"/>
<dbReference type="RefSeq" id="WP_111261889.1">
    <property type="nucleotide sequence ID" value="NZ_AP023189.1"/>
</dbReference>